<dbReference type="AlphaFoldDB" id="A0A6V8LVB4"/>
<feature type="domain" description="tRNA(Ile)-lysidine/2-thiocytidine synthase N-terminal" evidence="8">
    <location>
        <begin position="38"/>
        <end position="219"/>
    </location>
</feature>
<keyword evidence="1 6" id="KW-0436">Ligase</keyword>
<protein>
    <recommendedName>
        <fullName evidence="6">tRNA(Ile)-lysidine synthase</fullName>
        <ecNumber evidence="6">6.3.4.19</ecNumber>
    </recommendedName>
    <alternativeName>
        <fullName evidence="6">tRNA(Ile)-2-lysyl-cytidine synthase</fullName>
    </alternativeName>
    <alternativeName>
        <fullName evidence="6">tRNA(Ile)-lysidine synthetase</fullName>
    </alternativeName>
</protein>
<comment type="caution">
    <text evidence="9">The sequence shown here is derived from an EMBL/GenBank/DDBJ whole genome shotgun (WGS) entry which is preliminary data.</text>
</comment>
<dbReference type="NCBIfam" id="TIGR02432">
    <property type="entry name" value="lysidine_TilS_N"/>
    <property type="match status" value="1"/>
</dbReference>
<keyword evidence="3" id="KW-0547">Nucleotide-binding</keyword>
<evidence type="ECO:0000256" key="3">
    <source>
        <dbReference type="ARBA" id="ARBA00022741"/>
    </source>
</evidence>
<evidence type="ECO:0000256" key="1">
    <source>
        <dbReference type="ARBA" id="ARBA00022598"/>
    </source>
</evidence>
<proteinExistence type="inferred from homology"/>
<reference evidence="9 10" key="1">
    <citation type="submission" date="2020-04" db="EMBL/GenBank/DDBJ databases">
        <authorList>
            <consortium name="Desulfovibrio sp. FSS-1 genome sequencing consortium"/>
            <person name="Shimoshige H."/>
            <person name="Kobayashi H."/>
            <person name="Maekawa T."/>
        </authorList>
    </citation>
    <scope>NUCLEOTIDE SEQUENCE [LARGE SCALE GENOMIC DNA]</scope>
    <source>
        <strain evidence="9 10">SIID29052-01</strain>
    </source>
</reference>
<keyword evidence="4" id="KW-0067">ATP-binding</keyword>
<comment type="similarity">
    <text evidence="6">Belongs to the tRNA(Ile)-lysidine synthase family.</text>
</comment>
<evidence type="ECO:0000256" key="4">
    <source>
        <dbReference type="ARBA" id="ARBA00022840"/>
    </source>
</evidence>
<reference evidence="9 10" key="2">
    <citation type="submission" date="2020-05" db="EMBL/GenBank/DDBJ databases">
        <title>Draft genome sequence of Desulfovibrio sp. strainFSS-1.</title>
        <authorList>
            <person name="Shimoshige H."/>
            <person name="Kobayashi H."/>
            <person name="Maekawa T."/>
        </authorList>
    </citation>
    <scope>NUCLEOTIDE SEQUENCE [LARGE SCALE GENOMIC DNA]</scope>
    <source>
        <strain evidence="9 10">SIID29052-01</strain>
    </source>
</reference>
<keyword evidence="2 6" id="KW-0819">tRNA processing</keyword>
<evidence type="ECO:0000256" key="5">
    <source>
        <dbReference type="ARBA" id="ARBA00048539"/>
    </source>
</evidence>
<feature type="region of interest" description="Disordered" evidence="7">
    <location>
        <begin position="263"/>
        <end position="309"/>
    </location>
</feature>
<dbReference type="HAMAP" id="MF_01161">
    <property type="entry name" value="tRNA_Ile_lys_synt"/>
    <property type="match status" value="1"/>
</dbReference>
<sequence>MTAPTGLQALPPWCARLCLGVERFLSEQAPAALDRGHLLVAVSAGADSTALARILAALAPRLGVVPVAVHLNHSLRPESPDDDAFCRALARELGMDYRAASRNVRDLAVSQGLGLEDAGRTARYDFFEESLARTGACVVALAHHLDDLAEDQLLRLTRGAGWPALGGMPAWDPARRVLRPLLLTPKAHLRRFLEETGSPWREDPSNADPAFTRNRIRHEVLPLLARENPDYLGRAAELWRQARQDEAHWGRLTAMALAEAARPSAPAASSHAAAPSPAQAERASPCGARHASPLEDAIPGETGFAGPRPADAPDAIGFLPARVLGGATQALRLRLYKRAVESLGPGQPLGAALRRLDEAWLARATGKRIQFPGGKEARVERSGVRFCPAQTRTDVDTSGDQR</sequence>
<comment type="catalytic activity">
    <reaction evidence="5 6">
        <text>cytidine(34) in tRNA(Ile2) + L-lysine + ATP = lysidine(34) in tRNA(Ile2) + AMP + diphosphate + H(+)</text>
        <dbReference type="Rhea" id="RHEA:43744"/>
        <dbReference type="Rhea" id="RHEA-COMP:10625"/>
        <dbReference type="Rhea" id="RHEA-COMP:10670"/>
        <dbReference type="ChEBI" id="CHEBI:15378"/>
        <dbReference type="ChEBI" id="CHEBI:30616"/>
        <dbReference type="ChEBI" id="CHEBI:32551"/>
        <dbReference type="ChEBI" id="CHEBI:33019"/>
        <dbReference type="ChEBI" id="CHEBI:82748"/>
        <dbReference type="ChEBI" id="CHEBI:83665"/>
        <dbReference type="ChEBI" id="CHEBI:456215"/>
        <dbReference type="EC" id="6.3.4.19"/>
    </reaction>
</comment>
<comment type="caution">
    <text evidence="6">Lacks conserved residue(s) required for the propagation of feature annotation.</text>
</comment>
<evidence type="ECO:0000256" key="2">
    <source>
        <dbReference type="ARBA" id="ARBA00022694"/>
    </source>
</evidence>
<dbReference type="GO" id="GO:0006400">
    <property type="term" value="P:tRNA modification"/>
    <property type="evidence" value="ECO:0007669"/>
    <property type="project" value="UniProtKB-UniRule"/>
</dbReference>
<gene>
    <name evidence="6 9" type="primary">tilS</name>
    <name evidence="9" type="ORF">NNJEOMEG_02090</name>
</gene>
<dbReference type="InterPro" id="IPR012094">
    <property type="entry name" value="tRNA_Ile_lys_synt"/>
</dbReference>
<dbReference type="InterPro" id="IPR012795">
    <property type="entry name" value="tRNA_Ile_lys_synt_N"/>
</dbReference>
<dbReference type="Pfam" id="PF01171">
    <property type="entry name" value="ATP_bind_3"/>
    <property type="match status" value="1"/>
</dbReference>
<evidence type="ECO:0000259" key="8">
    <source>
        <dbReference type="Pfam" id="PF01171"/>
    </source>
</evidence>
<evidence type="ECO:0000256" key="7">
    <source>
        <dbReference type="SAM" id="MobiDB-lite"/>
    </source>
</evidence>
<evidence type="ECO:0000256" key="6">
    <source>
        <dbReference type="HAMAP-Rule" id="MF_01161"/>
    </source>
</evidence>
<dbReference type="PANTHER" id="PTHR43033:SF1">
    <property type="entry name" value="TRNA(ILE)-LYSIDINE SYNTHASE-RELATED"/>
    <property type="match status" value="1"/>
</dbReference>
<keyword evidence="10" id="KW-1185">Reference proteome</keyword>
<dbReference type="InterPro" id="IPR011063">
    <property type="entry name" value="TilS/TtcA_N"/>
</dbReference>
<evidence type="ECO:0000313" key="9">
    <source>
        <dbReference type="EMBL" id="GFK94248.1"/>
    </source>
</evidence>
<feature type="compositionally biased region" description="Low complexity" evidence="7">
    <location>
        <begin position="263"/>
        <end position="285"/>
    </location>
</feature>
<name>A0A6V8LVB4_9BACT</name>
<dbReference type="Proteomes" id="UP000494245">
    <property type="component" value="Unassembled WGS sequence"/>
</dbReference>
<keyword evidence="6" id="KW-0963">Cytoplasm</keyword>
<dbReference type="PANTHER" id="PTHR43033">
    <property type="entry name" value="TRNA(ILE)-LYSIDINE SYNTHASE-RELATED"/>
    <property type="match status" value="1"/>
</dbReference>
<dbReference type="InterPro" id="IPR014729">
    <property type="entry name" value="Rossmann-like_a/b/a_fold"/>
</dbReference>
<dbReference type="GO" id="GO:0032267">
    <property type="term" value="F:tRNA(Ile)-lysidine synthase activity"/>
    <property type="evidence" value="ECO:0007669"/>
    <property type="project" value="UniProtKB-EC"/>
</dbReference>
<dbReference type="SUPFAM" id="SSF52402">
    <property type="entry name" value="Adenine nucleotide alpha hydrolases-like"/>
    <property type="match status" value="1"/>
</dbReference>
<dbReference type="CDD" id="cd01992">
    <property type="entry name" value="TilS_N"/>
    <property type="match status" value="1"/>
</dbReference>
<organism evidence="9 10">
    <name type="scientific">Fundidesulfovibrio magnetotacticus</name>
    <dbReference type="NCBI Taxonomy" id="2730080"/>
    <lineage>
        <taxon>Bacteria</taxon>
        <taxon>Pseudomonadati</taxon>
        <taxon>Thermodesulfobacteriota</taxon>
        <taxon>Desulfovibrionia</taxon>
        <taxon>Desulfovibrionales</taxon>
        <taxon>Desulfovibrionaceae</taxon>
        <taxon>Fundidesulfovibrio</taxon>
    </lineage>
</organism>
<evidence type="ECO:0000313" key="10">
    <source>
        <dbReference type="Proteomes" id="UP000494245"/>
    </source>
</evidence>
<dbReference type="GO" id="GO:0005737">
    <property type="term" value="C:cytoplasm"/>
    <property type="evidence" value="ECO:0007669"/>
    <property type="project" value="UniProtKB-SubCell"/>
</dbReference>
<dbReference type="RefSeq" id="WP_173084151.1">
    <property type="nucleotide sequence ID" value="NZ_BLTE01000009.1"/>
</dbReference>
<accession>A0A6V8LVB4</accession>
<comment type="function">
    <text evidence="6">Ligates lysine onto the cytidine present at position 34 of the AUA codon-specific tRNA(Ile) that contains the anticodon CAU, in an ATP-dependent manner. Cytidine is converted to lysidine, thus changing the amino acid specificity of the tRNA from methionine to isoleucine.</text>
</comment>
<comment type="subcellular location">
    <subcellularLocation>
        <location evidence="6">Cytoplasm</location>
    </subcellularLocation>
</comment>
<dbReference type="EC" id="6.3.4.19" evidence="6"/>
<dbReference type="Gene3D" id="3.40.50.620">
    <property type="entry name" value="HUPs"/>
    <property type="match status" value="1"/>
</dbReference>
<dbReference type="GO" id="GO:0005524">
    <property type="term" value="F:ATP binding"/>
    <property type="evidence" value="ECO:0007669"/>
    <property type="project" value="UniProtKB-KW"/>
</dbReference>
<dbReference type="EMBL" id="BLTE01000009">
    <property type="protein sequence ID" value="GFK94248.1"/>
    <property type="molecule type" value="Genomic_DNA"/>
</dbReference>